<evidence type="ECO:0000313" key="3">
    <source>
        <dbReference type="Proteomes" id="UP000234345"/>
    </source>
</evidence>
<gene>
    <name evidence="2" type="ORF">XFF6991_180023</name>
</gene>
<feature type="region of interest" description="Disordered" evidence="1">
    <location>
        <begin position="1"/>
        <end position="26"/>
    </location>
</feature>
<name>A0A7Z7IYN9_XANCH</name>
<dbReference type="AlphaFoldDB" id="A0A7Z7IYN9"/>
<dbReference type="Proteomes" id="UP000234345">
    <property type="component" value="Unassembled WGS sequence"/>
</dbReference>
<feature type="compositionally biased region" description="Basic residues" evidence="1">
    <location>
        <begin position="1"/>
        <end position="12"/>
    </location>
</feature>
<feature type="region of interest" description="Disordered" evidence="1">
    <location>
        <begin position="65"/>
        <end position="92"/>
    </location>
</feature>
<evidence type="ECO:0000313" key="2">
    <source>
        <dbReference type="EMBL" id="SOO22915.1"/>
    </source>
</evidence>
<comment type="caution">
    <text evidence="2">The sequence shown here is derived from an EMBL/GenBank/DDBJ whole genome shotgun (WGS) entry which is preliminary data.</text>
</comment>
<dbReference type="EMBL" id="OCZC01000046">
    <property type="protein sequence ID" value="SOO22915.1"/>
    <property type="molecule type" value="Genomic_DNA"/>
</dbReference>
<protein>
    <submittedName>
        <fullName evidence="2">Uncharacterized protein</fullName>
    </submittedName>
</protein>
<accession>A0A7Z7IYN9</accession>
<reference evidence="2 3" key="1">
    <citation type="submission" date="2017-10" db="EMBL/GenBank/DDBJ databases">
        <authorList>
            <person name="Regsiter A."/>
            <person name="William W."/>
        </authorList>
    </citation>
    <scope>NUCLEOTIDE SEQUENCE [LARGE SCALE GENOMIC DNA]</scope>
    <source>
        <strain evidence="2 3">CFBP6991</strain>
    </source>
</reference>
<proteinExistence type="predicted"/>
<organism evidence="2 3">
    <name type="scientific">Xanthomonas campestris pv. phaseoli</name>
    <dbReference type="NCBI Taxonomy" id="317013"/>
    <lineage>
        <taxon>Bacteria</taxon>
        <taxon>Pseudomonadati</taxon>
        <taxon>Pseudomonadota</taxon>
        <taxon>Gammaproteobacteria</taxon>
        <taxon>Lysobacterales</taxon>
        <taxon>Lysobacteraceae</taxon>
        <taxon>Xanthomonas</taxon>
    </lineage>
</organism>
<evidence type="ECO:0000256" key="1">
    <source>
        <dbReference type="SAM" id="MobiDB-lite"/>
    </source>
</evidence>
<sequence length="92" mass="9820">MRRSTRSARPRPHPPCGHLLPQAGEGRDLAQAGEVRGSVWLGRGGMDPPAGHLQCTAVSGWRYATSETDPPAVPDEQRLPSPARGRRCLTGG</sequence>